<keyword evidence="3" id="KW-0460">Magnesium</keyword>
<gene>
    <name evidence="7" type="ORF">VHEMI10144</name>
</gene>
<dbReference type="InterPro" id="IPR030393">
    <property type="entry name" value="G_ENGB_dom"/>
</dbReference>
<name>A0A0A1TRD1_9HYPO</name>
<dbReference type="GO" id="GO:0005525">
    <property type="term" value="F:GTP binding"/>
    <property type="evidence" value="ECO:0007669"/>
    <property type="project" value="UniProtKB-KW"/>
</dbReference>
<dbReference type="PROSITE" id="PS51706">
    <property type="entry name" value="G_ENGB"/>
    <property type="match status" value="1"/>
</dbReference>
<dbReference type="SUPFAM" id="SSF52540">
    <property type="entry name" value="P-loop containing nucleoside triphosphate hydrolases"/>
    <property type="match status" value="1"/>
</dbReference>
<dbReference type="Gene3D" id="3.40.50.300">
    <property type="entry name" value="P-loop containing nucleotide triphosphate hydrolases"/>
    <property type="match status" value="1"/>
</dbReference>
<reference evidence="7 8" key="1">
    <citation type="journal article" date="2015" name="Genome Announc.">
        <title>Draft Genome Sequence and Gene Annotation of the Entomopathogenic Fungus Verticillium hemipterigenum.</title>
        <authorList>
            <person name="Horn F."/>
            <person name="Habel A."/>
            <person name="Scharf D.H."/>
            <person name="Dworschak J."/>
            <person name="Brakhage A.A."/>
            <person name="Guthke R."/>
            <person name="Hertweck C."/>
            <person name="Linde J."/>
        </authorList>
    </citation>
    <scope>NUCLEOTIDE SEQUENCE [LARGE SCALE GENOMIC DNA]</scope>
</reference>
<dbReference type="STRING" id="1531966.A0A0A1TRD1"/>
<dbReference type="AlphaFoldDB" id="A0A0A1TRD1"/>
<keyword evidence="2" id="KW-0547">Nucleotide-binding</keyword>
<sequence>MAPSPRSLKPAPPPPQPSSPPTPSSPSPSPSPSSSPEETLKSPSLYSDIFYDASHHLHATPSSQTIDSLAPIETFFRKNPRFLYSAAALKDHPYNPLTPEVVLLGASNVGKSSFLNALVSRSGTARVGPRPGKTTLMNAYGVGPAPITPKKDLTPGTHKPTHPLIVMDTPGYGFKSKATWGKSIVEYLASRKALRGAIVLLSSEKKLLDTDRWILKTLADTNTRTLAVLTKVDKAKGRWSVVGSDMARALQEELRALEVQSDYEWSEGSGWVPDVYLTAAGMRGASNTLGNGGGMGGVRAAILEMAGIDLGVKRAKTPEEPQNKSYEGKIVSFDDLQWKK</sequence>
<evidence type="ECO:0000256" key="3">
    <source>
        <dbReference type="ARBA" id="ARBA00022842"/>
    </source>
</evidence>
<evidence type="ECO:0000256" key="1">
    <source>
        <dbReference type="ARBA" id="ARBA00022723"/>
    </source>
</evidence>
<keyword evidence="1" id="KW-0479">Metal-binding</keyword>
<dbReference type="EMBL" id="CDHN01000007">
    <property type="protein sequence ID" value="CEJ94625.1"/>
    <property type="molecule type" value="Genomic_DNA"/>
</dbReference>
<dbReference type="HOGENOM" id="CLU_033732_4_4_1"/>
<feature type="compositionally biased region" description="Pro residues" evidence="5">
    <location>
        <begin position="10"/>
        <end position="33"/>
    </location>
</feature>
<dbReference type="InterPro" id="IPR006073">
    <property type="entry name" value="GTP-bd"/>
</dbReference>
<dbReference type="PANTHER" id="PTHR46498:SF1">
    <property type="entry name" value="GTP-BINDING PROTEIN 8"/>
    <property type="match status" value="1"/>
</dbReference>
<dbReference type="Proteomes" id="UP000039046">
    <property type="component" value="Unassembled WGS sequence"/>
</dbReference>
<evidence type="ECO:0000259" key="6">
    <source>
        <dbReference type="PROSITE" id="PS51706"/>
    </source>
</evidence>
<dbReference type="OrthoDB" id="391988at2759"/>
<evidence type="ECO:0000256" key="5">
    <source>
        <dbReference type="SAM" id="MobiDB-lite"/>
    </source>
</evidence>
<evidence type="ECO:0000256" key="2">
    <source>
        <dbReference type="ARBA" id="ARBA00022741"/>
    </source>
</evidence>
<dbReference type="InterPro" id="IPR052279">
    <property type="entry name" value="EngB_GTPase"/>
</dbReference>
<dbReference type="PANTHER" id="PTHR46498">
    <property type="entry name" value="GTP-BINDING PROTEIN 8"/>
    <property type="match status" value="1"/>
</dbReference>
<evidence type="ECO:0000313" key="8">
    <source>
        <dbReference type="Proteomes" id="UP000039046"/>
    </source>
</evidence>
<keyword evidence="8" id="KW-1185">Reference proteome</keyword>
<dbReference type="InterPro" id="IPR027417">
    <property type="entry name" value="P-loop_NTPase"/>
</dbReference>
<feature type="region of interest" description="Disordered" evidence="5">
    <location>
        <begin position="1"/>
        <end position="41"/>
    </location>
</feature>
<keyword evidence="4" id="KW-0342">GTP-binding</keyword>
<dbReference type="GO" id="GO:0046872">
    <property type="term" value="F:metal ion binding"/>
    <property type="evidence" value="ECO:0007669"/>
    <property type="project" value="UniProtKB-KW"/>
</dbReference>
<accession>A0A0A1TRD1</accession>
<organism evidence="7 8">
    <name type="scientific">[Torrubiella] hemipterigena</name>
    <dbReference type="NCBI Taxonomy" id="1531966"/>
    <lineage>
        <taxon>Eukaryota</taxon>
        <taxon>Fungi</taxon>
        <taxon>Dikarya</taxon>
        <taxon>Ascomycota</taxon>
        <taxon>Pezizomycotina</taxon>
        <taxon>Sordariomycetes</taxon>
        <taxon>Hypocreomycetidae</taxon>
        <taxon>Hypocreales</taxon>
        <taxon>Clavicipitaceae</taxon>
        <taxon>Clavicipitaceae incertae sedis</taxon>
        <taxon>'Torrubiella' clade</taxon>
    </lineage>
</organism>
<feature type="domain" description="EngB-type G" evidence="6">
    <location>
        <begin position="97"/>
        <end position="308"/>
    </location>
</feature>
<evidence type="ECO:0000313" key="7">
    <source>
        <dbReference type="EMBL" id="CEJ94625.1"/>
    </source>
</evidence>
<dbReference type="Pfam" id="PF01926">
    <property type="entry name" value="MMR_HSR1"/>
    <property type="match status" value="1"/>
</dbReference>
<evidence type="ECO:0000256" key="4">
    <source>
        <dbReference type="ARBA" id="ARBA00023134"/>
    </source>
</evidence>
<protein>
    <recommendedName>
        <fullName evidence="6">EngB-type G domain-containing protein</fullName>
    </recommendedName>
</protein>
<proteinExistence type="predicted"/>
<dbReference type="GO" id="GO:0005739">
    <property type="term" value="C:mitochondrion"/>
    <property type="evidence" value="ECO:0007669"/>
    <property type="project" value="TreeGrafter"/>
</dbReference>